<dbReference type="Proteomes" id="UP000887576">
    <property type="component" value="Unplaced"/>
</dbReference>
<reference evidence="2" key="1">
    <citation type="submission" date="2022-11" db="UniProtKB">
        <authorList>
            <consortium name="WormBaseParasite"/>
        </authorList>
    </citation>
    <scope>IDENTIFICATION</scope>
</reference>
<evidence type="ECO:0000313" key="1">
    <source>
        <dbReference type="Proteomes" id="UP000887576"/>
    </source>
</evidence>
<organism evidence="1 2">
    <name type="scientific">Panagrolaimus sp. JU765</name>
    <dbReference type="NCBI Taxonomy" id="591449"/>
    <lineage>
        <taxon>Eukaryota</taxon>
        <taxon>Metazoa</taxon>
        <taxon>Ecdysozoa</taxon>
        <taxon>Nematoda</taxon>
        <taxon>Chromadorea</taxon>
        <taxon>Rhabditida</taxon>
        <taxon>Tylenchina</taxon>
        <taxon>Panagrolaimomorpha</taxon>
        <taxon>Panagrolaimoidea</taxon>
        <taxon>Panagrolaimidae</taxon>
        <taxon>Panagrolaimus</taxon>
    </lineage>
</organism>
<name>A0AC34RT47_9BILA</name>
<sequence>SNFVRGSSVTVPSKNKKDIQGRVLSLFFTQFVLGVPWLLQYLSLFTGAATIWHYLFSIINGLQGFVALLSFLYKCYAKSKKVKATQRLKTFKTWITSKKDLFSKRRKTGKDDQIPSRPEVDIEERLPTFDDIESDTEGLWFEKAEDGTEKRYPLNRKRMQEIKKGSGLSHEFQAGKESEMPSISPVELVGHGSSGLVATEPILAVGGATMGLTGLALAAVNKKESVEQILNVDESSTKPISELGGTTTEFPIQPKPENQSIDEFQLPEDSERFQSFLELQSETTEPMHSVYESESMANDWLMDLGPPPPLPERPPPYELEEEKKVPILFASDAERSFGLFGDAAYDNQHQGTGGIEHEIEHTLESNPENETIEKPETENYWFWLNKLEDKSSQKPAEDAVTDVVEEEPRASGDGAAESDSEEFGRLFDQRSASFRPSENNQEQSDS</sequence>
<protein>
    <submittedName>
        <fullName evidence="2">Uncharacterized protein</fullName>
    </submittedName>
</protein>
<evidence type="ECO:0000313" key="2">
    <source>
        <dbReference type="WBParaSite" id="JU765_v2.g9916.t1"/>
    </source>
</evidence>
<proteinExistence type="predicted"/>
<dbReference type="WBParaSite" id="JU765_v2.g9916.t1">
    <property type="protein sequence ID" value="JU765_v2.g9916.t1"/>
    <property type="gene ID" value="JU765_v2.g9916"/>
</dbReference>
<accession>A0AC34RT47</accession>